<dbReference type="PANTHER" id="PTHR30282:SF0">
    <property type="entry name" value="P-AMINOBENZOYL-GLUTAMATE TRANSPORT PROTEIN"/>
    <property type="match status" value="1"/>
</dbReference>
<evidence type="ECO:0000313" key="2">
    <source>
        <dbReference type="EMBL" id="MBV7257926.1"/>
    </source>
</evidence>
<reference evidence="2 3" key="1">
    <citation type="submission" date="2021-04" db="EMBL/GenBank/DDBJ databases">
        <authorList>
            <person name="Pira H."/>
            <person name="Risdian C."/>
            <person name="Wink J."/>
        </authorList>
    </citation>
    <scope>NUCLEOTIDE SEQUENCE [LARGE SCALE GENOMIC DNA]</scope>
    <source>
        <strain evidence="2 3">WHA3</strain>
    </source>
</reference>
<protein>
    <submittedName>
        <fullName evidence="2">AbgT family transporter</fullName>
    </submittedName>
</protein>
<feature type="transmembrane region" description="Helical" evidence="1">
    <location>
        <begin position="326"/>
        <end position="348"/>
    </location>
</feature>
<gene>
    <name evidence="2" type="ORF">KCG44_14160</name>
</gene>
<feature type="transmembrane region" description="Helical" evidence="1">
    <location>
        <begin position="27"/>
        <end position="49"/>
    </location>
</feature>
<keyword evidence="1" id="KW-0472">Membrane</keyword>
<comment type="caution">
    <text evidence="2">The sequence shown here is derived from an EMBL/GenBank/DDBJ whole genome shotgun (WGS) entry which is preliminary data.</text>
</comment>
<dbReference type="Pfam" id="PF03806">
    <property type="entry name" value="ABG_transport"/>
    <property type="match status" value="1"/>
</dbReference>
<sequence>MATRTADAQGGFLKWVERTGNRLPDPVFIFLYLVAVLMLISIAATWTGVSAVHPTAVDEATGAPLVITAESLLSADNIRRLLTEMPQTFTHFHPLGYVLVVMLGAGVAERSGLFGTAMRAAVSNAPTLLLTPFVALTAMVGNLAADAAYVVLIPLAGVIFAAAGRHPIAGIAAAFAGVSGGFSANLFPGQLDALLFGITEAAVETVFADFQANIAGNWFFILAMTFVYLPTIWFVTDRVIEPRLGKYTPTAKAAVAAGQPADAAAETRVDNAEAEDAPIADNQRRGLRNAGFAALAIIGVWLFFVFGPGTPLIDETATAEARLTPFYQSLVAGFFILFLVAGWAYGKAAGTIGTHRDLVKMMSESMGDLAYYLVLAFAAAHFVAMFAWSNLGLIIAVHGADGLRELALPAPVLLAVIVLFTGVLNLFVGSASAKWALLAPVLVPMLMLLGISAEMTTAAYRVGDSATNIITPLMVYFPLIMVFCQRWVPEFGIGSLMATMLPYSLWLLGTGVVLIMIWVGLSLPLGPGAPVFIPVG</sequence>
<keyword evidence="1" id="KW-1133">Transmembrane helix</keyword>
<feature type="transmembrane region" description="Helical" evidence="1">
    <location>
        <begin position="218"/>
        <end position="236"/>
    </location>
</feature>
<evidence type="ECO:0000256" key="1">
    <source>
        <dbReference type="SAM" id="Phobius"/>
    </source>
</evidence>
<feature type="transmembrane region" description="Helical" evidence="1">
    <location>
        <begin position="120"/>
        <end position="141"/>
    </location>
</feature>
<organism evidence="2 3">
    <name type="scientific">Pacificimonas pallii</name>
    <dbReference type="NCBI Taxonomy" id="2827236"/>
    <lineage>
        <taxon>Bacteria</taxon>
        <taxon>Pseudomonadati</taxon>
        <taxon>Pseudomonadota</taxon>
        <taxon>Alphaproteobacteria</taxon>
        <taxon>Sphingomonadales</taxon>
        <taxon>Sphingosinicellaceae</taxon>
        <taxon>Pacificimonas</taxon>
    </lineage>
</organism>
<dbReference type="RefSeq" id="WP_218446776.1">
    <property type="nucleotide sequence ID" value="NZ_JAGSPA010000006.1"/>
</dbReference>
<dbReference type="InterPro" id="IPR004697">
    <property type="entry name" value="AbgT"/>
</dbReference>
<feature type="transmembrane region" description="Helical" evidence="1">
    <location>
        <begin position="168"/>
        <end position="187"/>
    </location>
</feature>
<feature type="transmembrane region" description="Helical" evidence="1">
    <location>
        <begin position="500"/>
        <end position="521"/>
    </location>
</feature>
<keyword evidence="3" id="KW-1185">Reference proteome</keyword>
<name>A0ABS6SJ14_9SPHN</name>
<feature type="transmembrane region" description="Helical" evidence="1">
    <location>
        <begin position="435"/>
        <end position="453"/>
    </location>
</feature>
<evidence type="ECO:0000313" key="3">
    <source>
        <dbReference type="Proteomes" id="UP000722336"/>
    </source>
</evidence>
<dbReference type="Proteomes" id="UP000722336">
    <property type="component" value="Unassembled WGS sequence"/>
</dbReference>
<dbReference type="PANTHER" id="PTHR30282">
    <property type="entry name" value="P-AMINOBENZOYL GLUTAMATE TRANSPORTER"/>
    <property type="match status" value="1"/>
</dbReference>
<feature type="transmembrane region" description="Helical" evidence="1">
    <location>
        <begin position="147"/>
        <end position="163"/>
    </location>
</feature>
<feature type="transmembrane region" description="Helical" evidence="1">
    <location>
        <begin position="289"/>
        <end position="306"/>
    </location>
</feature>
<keyword evidence="1" id="KW-0812">Transmembrane</keyword>
<feature type="transmembrane region" description="Helical" evidence="1">
    <location>
        <begin position="91"/>
        <end position="108"/>
    </location>
</feature>
<feature type="transmembrane region" description="Helical" evidence="1">
    <location>
        <begin position="408"/>
        <end position="428"/>
    </location>
</feature>
<proteinExistence type="predicted"/>
<feature type="transmembrane region" description="Helical" evidence="1">
    <location>
        <begin position="369"/>
        <end position="388"/>
    </location>
</feature>
<feature type="transmembrane region" description="Helical" evidence="1">
    <location>
        <begin position="465"/>
        <end position="488"/>
    </location>
</feature>
<dbReference type="EMBL" id="JAGSPA010000006">
    <property type="protein sequence ID" value="MBV7257926.1"/>
    <property type="molecule type" value="Genomic_DNA"/>
</dbReference>
<accession>A0ABS6SJ14</accession>